<evidence type="ECO:0000313" key="1">
    <source>
        <dbReference type="EMBL" id="KKK54684.1"/>
    </source>
</evidence>
<accession>A0A0F8YKH9</accession>
<dbReference type="InterPro" id="IPR026876">
    <property type="entry name" value="Fn3_assoc_repeat"/>
</dbReference>
<comment type="caution">
    <text evidence="1">The sequence shown here is derived from an EMBL/GenBank/DDBJ whole genome shotgun (WGS) entry which is preliminary data.</text>
</comment>
<name>A0A0F8YKH9_9ZZZZ</name>
<reference evidence="1" key="1">
    <citation type="journal article" date="2015" name="Nature">
        <title>Complex archaea that bridge the gap between prokaryotes and eukaryotes.</title>
        <authorList>
            <person name="Spang A."/>
            <person name="Saw J.H."/>
            <person name="Jorgensen S.L."/>
            <person name="Zaremba-Niedzwiedzka K."/>
            <person name="Martijn J."/>
            <person name="Lind A.E."/>
            <person name="van Eijk R."/>
            <person name="Schleper C."/>
            <person name="Guy L."/>
            <person name="Ettema T.J."/>
        </authorList>
    </citation>
    <scope>NUCLEOTIDE SEQUENCE</scope>
</reference>
<dbReference type="AlphaFoldDB" id="A0A0F8YKH9"/>
<proteinExistence type="predicted"/>
<organism evidence="1">
    <name type="scientific">marine sediment metagenome</name>
    <dbReference type="NCBI Taxonomy" id="412755"/>
    <lineage>
        <taxon>unclassified sequences</taxon>
        <taxon>metagenomes</taxon>
        <taxon>ecological metagenomes</taxon>
    </lineage>
</organism>
<sequence length="349" mass="39001">YFHGGERDWPVQNWLAARRREPGAGFKFFAWDTEDFIFDVNDRTGVNLYNSPAFLYSQLRANAEFRLRFADRVHKHFFNDGRLTPEAARDAYLQLADRIDEAIVAESARWGDYRRDVYSYGQPGHVLYTRDDHWQVEVDDLVKDQPGHWFTDRTQMVLNQLRAANLYPSIDAPSFNEHGGQVPDGFQLDISASAGTVYYTLDGSDPRMPGAMTFDGNPITLNETATLKARLYDNGTWSALNEATFFAVVPADAASLAITELNYNPTEPTDEEAAVATALGVIFNNDDFEFVELRNAGATTVDLAGVRFGTGITFEFPTEPMRPLAPGESVVVVANTDAFAARYGDQFDG</sequence>
<dbReference type="EMBL" id="LAZR01065869">
    <property type="protein sequence ID" value="KKK54684.1"/>
    <property type="molecule type" value="Genomic_DNA"/>
</dbReference>
<dbReference type="Pfam" id="PF13287">
    <property type="entry name" value="Fn3_assoc"/>
    <property type="match status" value="1"/>
</dbReference>
<feature type="non-terminal residue" evidence="1">
    <location>
        <position position="349"/>
    </location>
</feature>
<evidence type="ECO:0008006" key="2">
    <source>
        <dbReference type="Google" id="ProtNLM"/>
    </source>
</evidence>
<gene>
    <name evidence="1" type="ORF">LCGC14_3082220</name>
</gene>
<protein>
    <recommendedName>
        <fullName evidence="2">LTD domain-containing protein</fullName>
    </recommendedName>
</protein>
<feature type="non-terminal residue" evidence="1">
    <location>
        <position position="1"/>
    </location>
</feature>